<dbReference type="PANTHER" id="PTHR36173">
    <property type="entry name" value="RIBONUCLEASE VAPC16-RELATED"/>
    <property type="match status" value="1"/>
</dbReference>
<dbReference type="OrthoDB" id="9798990at2"/>
<dbReference type="InterPro" id="IPR002716">
    <property type="entry name" value="PIN_dom"/>
</dbReference>
<gene>
    <name evidence="2" type="ORF">PL9631_150014</name>
</gene>
<dbReference type="InterPro" id="IPR041705">
    <property type="entry name" value="PIN_Sll0205"/>
</dbReference>
<dbReference type="CDD" id="cd09872">
    <property type="entry name" value="PIN_Sll0205-like"/>
    <property type="match status" value="1"/>
</dbReference>
<name>A0A7Z9DZY2_9CYAN</name>
<protein>
    <submittedName>
        <fullName evidence="2">PilT protein domain protein</fullName>
    </submittedName>
</protein>
<comment type="caution">
    <text evidence="2">The sequence shown here is derived from an EMBL/GenBank/DDBJ whole genome shotgun (WGS) entry which is preliminary data.</text>
</comment>
<dbReference type="SUPFAM" id="SSF88723">
    <property type="entry name" value="PIN domain-like"/>
    <property type="match status" value="1"/>
</dbReference>
<dbReference type="AlphaFoldDB" id="A0A7Z9DZY2"/>
<proteinExistence type="predicted"/>
<dbReference type="RefSeq" id="WP_083616456.1">
    <property type="nucleotide sequence ID" value="NZ_LR734984.1"/>
</dbReference>
<accession>A0A7Z9DZY2</accession>
<sequence>MNILLDTHTFIWYFQDSEELSYKAAEILEDPNNSLCLSIASLWEISIKINLGKLRLQNSFSELEGVLRQLKIEVLSITFSDTECYLNLPLHHRDPFDRILVAQAINHSLILISRDSAFDYYPIQRIWK</sequence>
<evidence type="ECO:0000259" key="1">
    <source>
        <dbReference type="Pfam" id="PF01850"/>
    </source>
</evidence>
<feature type="domain" description="PIN" evidence="1">
    <location>
        <begin position="3"/>
        <end position="120"/>
    </location>
</feature>
<dbReference type="EMBL" id="CZCS02000057">
    <property type="protein sequence ID" value="VXD15584.1"/>
    <property type="molecule type" value="Genomic_DNA"/>
</dbReference>
<dbReference type="Pfam" id="PF01850">
    <property type="entry name" value="PIN"/>
    <property type="match status" value="1"/>
</dbReference>
<evidence type="ECO:0000313" key="2">
    <source>
        <dbReference type="EMBL" id="VXD15584.1"/>
    </source>
</evidence>
<organism evidence="2 3">
    <name type="scientific">Planktothrix paucivesiculata PCC 9631</name>
    <dbReference type="NCBI Taxonomy" id="671071"/>
    <lineage>
        <taxon>Bacteria</taxon>
        <taxon>Bacillati</taxon>
        <taxon>Cyanobacteriota</taxon>
        <taxon>Cyanophyceae</taxon>
        <taxon>Oscillatoriophycideae</taxon>
        <taxon>Oscillatoriales</taxon>
        <taxon>Microcoleaceae</taxon>
        <taxon>Planktothrix</taxon>
    </lineage>
</organism>
<reference evidence="2" key="1">
    <citation type="submission" date="2019-10" db="EMBL/GenBank/DDBJ databases">
        <authorList>
            <consortium name="Genoscope - CEA"/>
            <person name="William W."/>
        </authorList>
    </citation>
    <scope>NUCLEOTIDE SEQUENCE [LARGE SCALE GENOMIC DNA]</scope>
    <source>
        <strain evidence="2">BBR_PRJEB10994</strain>
    </source>
</reference>
<keyword evidence="3" id="KW-1185">Reference proteome</keyword>
<dbReference type="Proteomes" id="UP000182190">
    <property type="component" value="Unassembled WGS sequence"/>
</dbReference>
<dbReference type="Gene3D" id="3.40.50.1010">
    <property type="entry name" value="5'-nuclease"/>
    <property type="match status" value="1"/>
</dbReference>
<dbReference type="InterPro" id="IPR052919">
    <property type="entry name" value="TA_system_RNase"/>
</dbReference>
<dbReference type="InterPro" id="IPR029060">
    <property type="entry name" value="PIN-like_dom_sf"/>
</dbReference>
<evidence type="ECO:0000313" key="3">
    <source>
        <dbReference type="Proteomes" id="UP000182190"/>
    </source>
</evidence>
<dbReference type="PANTHER" id="PTHR36173:SF2">
    <property type="entry name" value="RIBONUCLEASE VAPC16"/>
    <property type="match status" value="1"/>
</dbReference>